<dbReference type="GO" id="GO:0003700">
    <property type="term" value="F:DNA-binding transcription factor activity"/>
    <property type="evidence" value="ECO:0007669"/>
    <property type="project" value="InterPro"/>
</dbReference>
<dbReference type="GO" id="GO:0003677">
    <property type="term" value="F:DNA binding"/>
    <property type="evidence" value="ECO:0007669"/>
    <property type="project" value="UniProtKB-KW"/>
</dbReference>
<protein>
    <submittedName>
        <fullName evidence="6">DNA-binding transcriptional regulator, LysR family</fullName>
    </submittedName>
</protein>
<dbReference type="InterPro" id="IPR005119">
    <property type="entry name" value="LysR_subst-bd"/>
</dbReference>
<evidence type="ECO:0000259" key="5">
    <source>
        <dbReference type="PROSITE" id="PS50931"/>
    </source>
</evidence>
<dbReference type="AlphaFoldDB" id="A0A1H7A0J2"/>
<dbReference type="PROSITE" id="PS50931">
    <property type="entry name" value="HTH_LYSR"/>
    <property type="match status" value="1"/>
</dbReference>
<dbReference type="InterPro" id="IPR050950">
    <property type="entry name" value="HTH-type_LysR_regulators"/>
</dbReference>
<dbReference type="PRINTS" id="PR00039">
    <property type="entry name" value="HTHLYSR"/>
</dbReference>
<keyword evidence="3 6" id="KW-0238">DNA-binding</keyword>
<accession>A0A1H7A0J2</accession>
<proteinExistence type="inferred from homology"/>
<comment type="similarity">
    <text evidence="1">Belongs to the LysR transcriptional regulatory family.</text>
</comment>
<dbReference type="InterPro" id="IPR036388">
    <property type="entry name" value="WH-like_DNA-bd_sf"/>
</dbReference>
<evidence type="ECO:0000256" key="4">
    <source>
        <dbReference type="ARBA" id="ARBA00023163"/>
    </source>
</evidence>
<dbReference type="Gene3D" id="3.40.190.290">
    <property type="match status" value="1"/>
</dbReference>
<dbReference type="InterPro" id="IPR036390">
    <property type="entry name" value="WH_DNA-bd_sf"/>
</dbReference>
<dbReference type="Proteomes" id="UP000199662">
    <property type="component" value="Unassembled WGS sequence"/>
</dbReference>
<keyword evidence="2" id="KW-0805">Transcription regulation</keyword>
<name>A0A1H7A0J2_9FIRM</name>
<dbReference type="Pfam" id="PF03466">
    <property type="entry name" value="LysR_substrate"/>
    <property type="match status" value="1"/>
</dbReference>
<dbReference type="GO" id="GO:0005829">
    <property type="term" value="C:cytosol"/>
    <property type="evidence" value="ECO:0007669"/>
    <property type="project" value="TreeGrafter"/>
</dbReference>
<dbReference type="PANTHER" id="PTHR30419:SF28">
    <property type="entry name" value="HTH-TYPE TRANSCRIPTIONAL REGULATOR BSDA"/>
    <property type="match status" value="1"/>
</dbReference>
<sequence length="294" mass="32993">MELKQLEYFLTVSKLKSFTLAAEQMYVSQPGVTTAIKRLEEELGIQLFIRNKKNATLTAEGRVFFNHIEIIMNDVSKAITSVTELKNLNNGNIRIGLSPVTGVSVLTFILAKFHALYPSLSLIFIEDGSLQLQKQLEEGLIDFAIISISGKDSLDMLEIHPLGQQEFRIALPTYHMFKDKKQLKLINLANENLILFKENCLSRKIVLDMFHRNEIEPIISFSSNSVQTIKRFIVCGSGISLLPAEALEDDKSICSITIDPPLYIPFGLAIKKSNHLSHAAETLIEFIKNALANE</sequence>
<dbReference type="STRING" id="84035.SAMN05660742_11137"/>
<evidence type="ECO:0000256" key="1">
    <source>
        <dbReference type="ARBA" id="ARBA00009437"/>
    </source>
</evidence>
<dbReference type="Pfam" id="PF00126">
    <property type="entry name" value="HTH_1"/>
    <property type="match status" value="1"/>
</dbReference>
<evidence type="ECO:0000313" key="7">
    <source>
        <dbReference type="Proteomes" id="UP000199662"/>
    </source>
</evidence>
<dbReference type="PANTHER" id="PTHR30419">
    <property type="entry name" value="HTH-TYPE TRANSCRIPTIONAL REGULATOR YBHD"/>
    <property type="match status" value="1"/>
</dbReference>
<dbReference type="CDD" id="cd05466">
    <property type="entry name" value="PBP2_LTTR_substrate"/>
    <property type="match status" value="1"/>
</dbReference>
<dbReference type="Gene3D" id="1.10.10.10">
    <property type="entry name" value="Winged helix-like DNA-binding domain superfamily/Winged helix DNA-binding domain"/>
    <property type="match status" value="1"/>
</dbReference>
<keyword evidence="7" id="KW-1185">Reference proteome</keyword>
<evidence type="ECO:0000313" key="6">
    <source>
        <dbReference type="EMBL" id="SEJ59111.1"/>
    </source>
</evidence>
<keyword evidence="4" id="KW-0804">Transcription</keyword>
<dbReference type="EMBL" id="FNZK01000011">
    <property type="protein sequence ID" value="SEJ59111.1"/>
    <property type="molecule type" value="Genomic_DNA"/>
</dbReference>
<dbReference type="SUPFAM" id="SSF46785">
    <property type="entry name" value="Winged helix' DNA-binding domain"/>
    <property type="match status" value="1"/>
</dbReference>
<gene>
    <name evidence="6" type="ORF">SAMN05660742_11137</name>
</gene>
<evidence type="ECO:0000256" key="2">
    <source>
        <dbReference type="ARBA" id="ARBA00023015"/>
    </source>
</evidence>
<dbReference type="RefSeq" id="WP_091831819.1">
    <property type="nucleotide sequence ID" value="NZ_FNZK01000011.1"/>
</dbReference>
<dbReference type="SUPFAM" id="SSF53850">
    <property type="entry name" value="Periplasmic binding protein-like II"/>
    <property type="match status" value="1"/>
</dbReference>
<dbReference type="InterPro" id="IPR000847">
    <property type="entry name" value="LysR_HTH_N"/>
</dbReference>
<feature type="domain" description="HTH lysR-type" evidence="5">
    <location>
        <begin position="1"/>
        <end position="58"/>
    </location>
</feature>
<reference evidence="6 7" key="1">
    <citation type="submission" date="2016-10" db="EMBL/GenBank/DDBJ databases">
        <authorList>
            <person name="de Groot N.N."/>
        </authorList>
    </citation>
    <scope>NUCLEOTIDE SEQUENCE [LARGE SCALE GENOMIC DNA]</scope>
    <source>
        <strain evidence="6 7">DSM 2179</strain>
    </source>
</reference>
<organism evidence="6 7">
    <name type="scientific">Propionispira arboris</name>
    <dbReference type="NCBI Taxonomy" id="84035"/>
    <lineage>
        <taxon>Bacteria</taxon>
        <taxon>Bacillati</taxon>
        <taxon>Bacillota</taxon>
        <taxon>Negativicutes</taxon>
        <taxon>Selenomonadales</taxon>
        <taxon>Selenomonadaceae</taxon>
        <taxon>Propionispira</taxon>
    </lineage>
</organism>
<dbReference type="FunFam" id="1.10.10.10:FF:000001">
    <property type="entry name" value="LysR family transcriptional regulator"/>
    <property type="match status" value="1"/>
</dbReference>
<evidence type="ECO:0000256" key="3">
    <source>
        <dbReference type="ARBA" id="ARBA00023125"/>
    </source>
</evidence>